<dbReference type="KEGG" id="sclo:SCLO_1002830"/>
<reference evidence="5 6" key="1">
    <citation type="submission" date="2016-10" db="EMBL/GenBank/DDBJ databases">
        <title>Complete Genome Sequence of the Nonylphenol-Degrading Bacterium Sphingobium cloacae JCM 10874T.</title>
        <authorList>
            <person name="Ootsuka M."/>
            <person name="Nishizawa T."/>
            <person name="Ohta H."/>
        </authorList>
    </citation>
    <scope>NUCLEOTIDE SEQUENCE [LARGE SCALE GENOMIC DNA]</scope>
    <source>
        <strain evidence="5 6">JCM 10874</strain>
    </source>
</reference>
<dbReference type="Pfam" id="PF13545">
    <property type="entry name" value="HTH_Crp_2"/>
    <property type="match status" value="1"/>
</dbReference>
<name>A0A1E1EYI7_9SPHN</name>
<dbReference type="SUPFAM" id="SSF46785">
    <property type="entry name" value="Winged helix' DNA-binding domain"/>
    <property type="match status" value="1"/>
</dbReference>
<dbReference type="InterPro" id="IPR018490">
    <property type="entry name" value="cNMP-bd_dom_sf"/>
</dbReference>
<keyword evidence="3" id="KW-0804">Transcription</keyword>
<dbReference type="EMBL" id="AP017655">
    <property type="protein sequence ID" value="BAV63323.1"/>
    <property type="molecule type" value="Genomic_DNA"/>
</dbReference>
<keyword evidence="2" id="KW-0238">DNA-binding</keyword>
<dbReference type="Gene3D" id="2.60.120.10">
    <property type="entry name" value="Jelly Rolls"/>
    <property type="match status" value="1"/>
</dbReference>
<sequence>MATLCWLVVEGNVHARIISTDGQLTLLASYGPGEIFGCYPEPTALRADMVAHGALRLLCVDTGTLVELARRFADVAYGLTTLFARQLDVTLDRMAARTTLTATGRVYAELLRLAGSANRIEPPPVLSALALTVHTTRETTSRALAHIVRRGIVRRSDEALEILAPRLLADLIA</sequence>
<dbReference type="GO" id="GO:0006355">
    <property type="term" value="P:regulation of DNA-templated transcription"/>
    <property type="evidence" value="ECO:0007669"/>
    <property type="project" value="InterPro"/>
</dbReference>
<protein>
    <submittedName>
        <fullName evidence="5">Cyclic nucleotide-binding protein</fullName>
    </submittedName>
</protein>
<dbReference type="InterPro" id="IPR014710">
    <property type="entry name" value="RmlC-like_jellyroll"/>
</dbReference>
<accession>A0A1E1EYI7</accession>
<evidence type="ECO:0000256" key="2">
    <source>
        <dbReference type="ARBA" id="ARBA00023125"/>
    </source>
</evidence>
<keyword evidence="1" id="KW-0805">Transcription regulation</keyword>
<dbReference type="SUPFAM" id="SSF51206">
    <property type="entry name" value="cAMP-binding domain-like"/>
    <property type="match status" value="1"/>
</dbReference>
<evidence type="ECO:0000256" key="3">
    <source>
        <dbReference type="ARBA" id="ARBA00023163"/>
    </source>
</evidence>
<proteinExistence type="predicted"/>
<dbReference type="InterPro" id="IPR036390">
    <property type="entry name" value="WH_DNA-bd_sf"/>
</dbReference>
<evidence type="ECO:0000256" key="1">
    <source>
        <dbReference type="ARBA" id="ARBA00023015"/>
    </source>
</evidence>
<keyword evidence="6" id="KW-1185">Reference proteome</keyword>
<evidence type="ECO:0000313" key="6">
    <source>
        <dbReference type="Proteomes" id="UP000218272"/>
    </source>
</evidence>
<dbReference type="Proteomes" id="UP000218272">
    <property type="component" value="Chromosome SCLO_1"/>
</dbReference>
<evidence type="ECO:0000313" key="5">
    <source>
        <dbReference type="EMBL" id="BAV63323.1"/>
    </source>
</evidence>
<gene>
    <name evidence="5" type="ORF">SCLO_1002830</name>
</gene>
<dbReference type="InterPro" id="IPR012318">
    <property type="entry name" value="HTH_CRP"/>
</dbReference>
<feature type="domain" description="HTH crp-type" evidence="4">
    <location>
        <begin position="105"/>
        <end position="170"/>
    </location>
</feature>
<dbReference type="AlphaFoldDB" id="A0A1E1EYI7"/>
<organism evidence="5 6">
    <name type="scientific">Sphingobium cloacae</name>
    <dbReference type="NCBI Taxonomy" id="120107"/>
    <lineage>
        <taxon>Bacteria</taxon>
        <taxon>Pseudomonadati</taxon>
        <taxon>Pseudomonadota</taxon>
        <taxon>Alphaproteobacteria</taxon>
        <taxon>Sphingomonadales</taxon>
        <taxon>Sphingomonadaceae</taxon>
        <taxon>Sphingobium</taxon>
    </lineage>
</organism>
<dbReference type="GO" id="GO:0003677">
    <property type="term" value="F:DNA binding"/>
    <property type="evidence" value="ECO:0007669"/>
    <property type="project" value="UniProtKB-KW"/>
</dbReference>
<evidence type="ECO:0000259" key="4">
    <source>
        <dbReference type="Pfam" id="PF13545"/>
    </source>
</evidence>